<dbReference type="AlphaFoldDB" id="A0AAV0NLP9"/>
<dbReference type="GO" id="GO:0003723">
    <property type="term" value="F:RNA binding"/>
    <property type="evidence" value="ECO:0007669"/>
    <property type="project" value="InterPro"/>
</dbReference>
<evidence type="ECO:0000313" key="4">
    <source>
        <dbReference type="EMBL" id="CAI0459422.1"/>
    </source>
</evidence>
<feature type="repeat" description="PPR" evidence="3">
    <location>
        <begin position="523"/>
        <end position="557"/>
    </location>
</feature>
<keyword evidence="1" id="KW-0677">Repeat</keyword>
<evidence type="ECO:0008006" key="6">
    <source>
        <dbReference type="Google" id="ProtNLM"/>
    </source>
</evidence>
<feature type="repeat" description="PPR" evidence="3">
    <location>
        <begin position="252"/>
        <end position="286"/>
    </location>
</feature>
<dbReference type="InterPro" id="IPR002885">
    <property type="entry name" value="PPR_rpt"/>
</dbReference>
<organism evidence="4 5">
    <name type="scientific">Linum tenue</name>
    <dbReference type="NCBI Taxonomy" id="586396"/>
    <lineage>
        <taxon>Eukaryota</taxon>
        <taxon>Viridiplantae</taxon>
        <taxon>Streptophyta</taxon>
        <taxon>Embryophyta</taxon>
        <taxon>Tracheophyta</taxon>
        <taxon>Spermatophyta</taxon>
        <taxon>Magnoliopsida</taxon>
        <taxon>eudicotyledons</taxon>
        <taxon>Gunneridae</taxon>
        <taxon>Pentapetalae</taxon>
        <taxon>rosids</taxon>
        <taxon>fabids</taxon>
        <taxon>Malpighiales</taxon>
        <taxon>Linaceae</taxon>
        <taxon>Linum</taxon>
    </lineage>
</organism>
<proteinExistence type="inferred from homology"/>
<protein>
    <recommendedName>
        <fullName evidence="6">Pentatricopeptide repeat-containing protein</fullName>
    </recommendedName>
</protein>
<dbReference type="InterPro" id="IPR046848">
    <property type="entry name" value="E_motif"/>
</dbReference>
<accession>A0AAV0NLP9</accession>
<dbReference type="GO" id="GO:0016556">
    <property type="term" value="P:mRNA modification"/>
    <property type="evidence" value="ECO:0007669"/>
    <property type="project" value="UniProtKB-ARBA"/>
</dbReference>
<dbReference type="Pfam" id="PF13041">
    <property type="entry name" value="PPR_2"/>
    <property type="match status" value="4"/>
</dbReference>
<dbReference type="NCBIfam" id="TIGR00756">
    <property type="entry name" value="PPR"/>
    <property type="match status" value="5"/>
</dbReference>
<evidence type="ECO:0000256" key="3">
    <source>
        <dbReference type="PROSITE-ProRule" id="PRU00708"/>
    </source>
</evidence>
<dbReference type="EMBL" id="CAMGYJ010000008">
    <property type="protein sequence ID" value="CAI0459422.1"/>
    <property type="molecule type" value="Genomic_DNA"/>
</dbReference>
<dbReference type="PANTHER" id="PTHR47926">
    <property type="entry name" value="PENTATRICOPEPTIDE REPEAT-CONTAINING PROTEIN"/>
    <property type="match status" value="1"/>
</dbReference>
<dbReference type="Pfam" id="PF01535">
    <property type="entry name" value="PPR"/>
    <property type="match status" value="2"/>
</dbReference>
<feature type="repeat" description="PPR" evidence="3">
    <location>
        <begin position="360"/>
        <end position="394"/>
    </location>
</feature>
<comment type="caution">
    <text evidence="4">The sequence shown here is derived from an EMBL/GenBank/DDBJ whole genome shotgun (WGS) entry which is preliminary data.</text>
</comment>
<dbReference type="Gene3D" id="1.25.40.10">
    <property type="entry name" value="Tetratricopeptide repeat domain"/>
    <property type="match status" value="4"/>
</dbReference>
<dbReference type="PANTHER" id="PTHR47926:SF436">
    <property type="entry name" value="PENTATRICOPEPTIDE REPEAT-CONTAINING PROTEIN ELI1, CHLOROPLASTIC-LIKE ISOFORM X2"/>
    <property type="match status" value="1"/>
</dbReference>
<sequence>MATEEKLMAAEEIEVRSRELGGLGIPDLRRHNIALMSKWWWKFAKEESWWKRLMKDKYPNEDSKWCPGKPFNSAGCSPWSQIYKVKDEFWKYAVISPGITGDDKITWLLNSEQNFSVHSMYQQLTKDAYAGLAAGLEVADFPHKPAGKGYLVRQMSISCAPFLVSKSIGTNPPNSLRISPVKKPDPAVSLLQLCVNLRELRQAHAVLVKTCLIREKRAFGRLLWSFASLHDHDSRGLDYAQKLFDLAEIPRNSFMYNALMRAHSSHGDPRRAFMLYAAMVCEEVEGDSSVVPDDFTFTFVFSACAKFNGISEGKQAHAQMVKWPVEFGVHSWNSLMDFYVKIGEPGAAVLRLFEGIENPDVVSWNCLVDGYVKSGQLETARELFDEMPERDVVSWTIMLVAYVNAGLLTEAARLFDEMPERNLVSWTALLNGYVHMGFYSRALDVLEEMQSASVHMDALTITTLLSACAGLGALDQGCWLHMHIDKQSIRVDSHLCTALIDMYSKCGRIDMARKVFKDTTDKTVSVWNSMLGGLGTHSFGKEAVKLFEKMMDDGIEPNEITYINVLAACNHSGLVHDGFRIFNRLMKDQGLQPNIEHYVCMVDLLGRAGFLQDALEVISNMPMKADGAIWRALLSACKMHGKVELINEIGRVLIELEPSNHMNYVLLSNANAFVNRWKVVGKLRKEMKLKGLMKAPGCSSIALNGVVHEFVAGDCSIAESRVISELLYAMSNHIKQDGFKDF</sequence>
<evidence type="ECO:0000313" key="5">
    <source>
        <dbReference type="Proteomes" id="UP001154282"/>
    </source>
</evidence>
<dbReference type="Pfam" id="PF20431">
    <property type="entry name" value="E_motif"/>
    <property type="match status" value="1"/>
</dbReference>
<feature type="repeat" description="PPR" evidence="3">
    <location>
        <begin position="492"/>
        <end position="522"/>
    </location>
</feature>
<evidence type="ECO:0000256" key="2">
    <source>
        <dbReference type="ARBA" id="ARBA00061659"/>
    </source>
</evidence>
<comment type="similarity">
    <text evidence="2">Belongs to the PPR family. PCMP-E subfamily.</text>
</comment>
<dbReference type="GO" id="GO:0048731">
    <property type="term" value="P:system development"/>
    <property type="evidence" value="ECO:0007669"/>
    <property type="project" value="UniProtKB-ARBA"/>
</dbReference>
<dbReference type="FunFam" id="1.25.40.10:FF:000277">
    <property type="entry name" value="Pentatricopeptide repeat-containing protein, mitochondrial"/>
    <property type="match status" value="1"/>
</dbReference>
<feature type="repeat" description="PPR" evidence="3">
    <location>
        <begin position="422"/>
        <end position="456"/>
    </location>
</feature>
<gene>
    <name evidence="4" type="ORF">LITE_LOCUS33992</name>
</gene>
<name>A0AAV0NLP9_9ROSI</name>
<feature type="repeat" description="PPR" evidence="3">
    <location>
        <begin position="558"/>
        <end position="593"/>
    </location>
</feature>
<dbReference type="FunFam" id="1.25.40.10:FF:000125">
    <property type="entry name" value="Pentatricopeptide repeat-containing protein"/>
    <property type="match status" value="1"/>
</dbReference>
<dbReference type="Proteomes" id="UP001154282">
    <property type="component" value="Unassembled WGS sequence"/>
</dbReference>
<reference evidence="4" key="1">
    <citation type="submission" date="2022-08" db="EMBL/GenBank/DDBJ databases">
        <authorList>
            <person name="Gutierrez-Valencia J."/>
        </authorList>
    </citation>
    <scope>NUCLEOTIDE SEQUENCE</scope>
</reference>
<dbReference type="InterPro" id="IPR046960">
    <property type="entry name" value="PPR_At4g14850-like_plant"/>
</dbReference>
<keyword evidence="5" id="KW-1185">Reference proteome</keyword>
<dbReference type="InterPro" id="IPR011990">
    <property type="entry name" value="TPR-like_helical_dom_sf"/>
</dbReference>
<evidence type="ECO:0000256" key="1">
    <source>
        <dbReference type="ARBA" id="ARBA00022737"/>
    </source>
</evidence>
<dbReference type="PROSITE" id="PS51375">
    <property type="entry name" value="PPR"/>
    <property type="match status" value="6"/>
</dbReference>
<dbReference type="GO" id="GO:0005737">
    <property type="term" value="C:cytoplasm"/>
    <property type="evidence" value="ECO:0007669"/>
    <property type="project" value="UniProtKB-ARBA"/>
</dbReference>